<evidence type="ECO:0000259" key="3">
    <source>
        <dbReference type="PROSITE" id="PS50250"/>
    </source>
</evidence>
<feature type="domain" description="PCI" evidence="3">
    <location>
        <begin position="197"/>
        <end position="365"/>
    </location>
</feature>
<sequence length="393" mass="45365">MDDDNVEQVVEEVHEPVDPLLQLKQLAFDWESGLAGDRDKIKQEIIEAVKSENREPYYSHLCEKLGWAKDEKLVAEMVKANTEAMAKLEEKKKDAEDNLGETEVHDCELEMVAHLHKIGDKDACVKKIDEMLEKVKGMGKQLDMIFQKIRLGLVFADRTLVKENIDKGNEILKREGDWERRNRLKVYEGLHCIICRDFTSAAKLLLESVATFSCNELMDFKTFIFYTVFVSIPTLSRVDLKSKVVENSEVLSVMPESPDVHNLLTSIYNCKYDKFFDALVVISERVQRNVWLESHTNYYFRELRILAFKQFLASYRSVTLEKMAQQFSISPELLDEQLCCFIAANRLNCKIDKVSGQVITARFDSKNNNYQMLLKNGDLLLNKLQKLARIVGT</sequence>
<feature type="coiled-coil region" evidence="2">
    <location>
        <begin position="78"/>
        <end position="105"/>
    </location>
</feature>
<dbReference type="InterPro" id="IPR019585">
    <property type="entry name" value="Rpn7/CSN1"/>
</dbReference>
<dbReference type="GO" id="GO:0000502">
    <property type="term" value="C:proteasome complex"/>
    <property type="evidence" value="ECO:0007669"/>
    <property type="project" value="UniProtKB-KW"/>
</dbReference>
<dbReference type="Gene3D" id="1.25.40.570">
    <property type="match status" value="1"/>
</dbReference>
<dbReference type="PANTHER" id="PTHR14145">
    <property type="entry name" value="26S PROTESOME SUBUNIT 6"/>
    <property type="match status" value="1"/>
</dbReference>
<evidence type="ECO:0000256" key="1">
    <source>
        <dbReference type="ARBA" id="ARBA00022942"/>
    </source>
</evidence>
<dbReference type="InterPro" id="IPR036390">
    <property type="entry name" value="WH_DNA-bd_sf"/>
</dbReference>
<dbReference type="PANTHER" id="PTHR14145:SF1">
    <property type="entry name" value="26S PROTEASOME NON-ATPASE REGULATORY SUBUNIT 6"/>
    <property type="match status" value="1"/>
</dbReference>
<protein>
    <recommendedName>
        <fullName evidence="3">PCI domain-containing protein</fullName>
    </recommendedName>
</protein>
<reference evidence="4" key="1">
    <citation type="submission" date="2021-01" db="EMBL/GenBank/DDBJ databases">
        <authorList>
            <person name="Corre E."/>
            <person name="Pelletier E."/>
            <person name="Niang G."/>
            <person name="Scheremetjew M."/>
            <person name="Finn R."/>
            <person name="Kale V."/>
            <person name="Holt S."/>
            <person name="Cochrane G."/>
            <person name="Meng A."/>
            <person name="Brown T."/>
            <person name="Cohen L."/>
        </authorList>
    </citation>
    <scope>NUCLEOTIDE SEQUENCE</scope>
    <source>
        <strain evidence="4">CCMP1594</strain>
    </source>
</reference>
<organism evidence="4">
    <name type="scientific">Eutreptiella gymnastica</name>
    <dbReference type="NCBI Taxonomy" id="73025"/>
    <lineage>
        <taxon>Eukaryota</taxon>
        <taxon>Discoba</taxon>
        <taxon>Euglenozoa</taxon>
        <taxon>Euglenida</taxon>
        <taxon>Spirocuta</taxon>
        <taxon>Euglenophyceae</taxon>
        <taxon>Eutreptiales</taxon>
        <taxon>Eutreptiaceae</taxon>
        <taxon>Eutreptiella</taxon>
    </lineage>
</organism>
<proteinExistence type="predicted"/>
<dbReference type="FunFam" id="1.25.40.570:FF:000005">
    <property type="entry name" value="26S proteasome regulatory subunit N7"/>
    <property type="match status" value="1"/>
</dbReference>
<dbReference type="GO" id="GO:0043161">
    <property type="term" value="P:proteasome-mediated ubiquitin-dependent protein catabolic process"/>
    <property type="evidence" value="ECO:0007669"/>
    <property type="project" value="TreeGrafter"/>
</dbReference>
<gene>
    <name evidence="4" type="ORF">EGYM00163_LOCUS42389</name>
</gene>
<dbReference type="SMART" id="SM00088">
    <property type="entry name" value="PINT"/>
    <property type="match status" value="1"/>
</dbReference>
<accession>A0A7S4GB25</accession>
<evidence type="ECO:0000313" key="4">
    <source>
        <dbReference type="EMBL" id="CAE0831107.1"/>
    </source>
</evidence>
<evidence type="ECO:0000256" key="2">
    <source>
        <dbReference type="SAM" id="Coils"/>
    </source>
</evidence>
<name>A0A7S4GB25_9EUGL</name>
<dbReference type="AlphaFoldDB" id="A0A7S4GB25"/>
<dbReference type="EMBL" id="HBJA01123095">
    <property type="protein sequence ID" value="CAE0831107.1"/>
    <property type="molecule type" value="Transcribed_RNA"/>
</dbReference>
<dbReference type="InterPro" id="IPR045135">
    <property type="entry name" value="Rpn7_N"/>
</dbReference>
<dbReference type="Pfam" id="PF21154">
    <property type="entry name" value="RPN7_PSMD6_C"/>
    <property type="match status" value="1"/>
</dbReference>
<dbReference type="Pfam" id="PF01399">
    <property type="entry name" value="PCI"/>
    <property type="match status" value="1"/>
</dbReference>
<dbReference type="InterPro" id="IPR049549">
    <property type="entry name" value="RPN7_PSMD6_C"/>
</dbReference>
<keyword evidence="1" id="KW-0647">Proteasome</keyword>
<keyword evidence="2" id="KW-0175">Coiled coil</keyword>
<dbReference type="InterPro" id="IPR000717">
    <property type="entry name" value="PCI_dom"/>
</dbReference>
<dbReference type="Pfam" id="PF10602">
    <property type="entry name" value="RPN7"/>
    <property type="match status" value="1"/>
</dbReference>
<dbReference type="SUPFAM" id="SSF46785">
    <property type="entry name" value="Winged helix' DNA-binding domain"/>
    <property type="match status" value="1"/>
</dbReference>
<dbReference type="PROSITE" id="PS50250">
    <property type="entry name" value="PCI"/>
    <property type="match status" value="1"/>
</dbReference>